<keyword evidence="7" id="KW-0030">Aminoacyl-tRNA synthetase</keyword>
<name>A0AA85AS26_9TREM</name>
<evidence type="ECO:0000256" key="6">
    <source>
        <dbReference type="ARBA" id="ARBA00022917"/>
    </source>
</evidence>
<feature type="domain" description="Asparagine--tRNA ligase N-terminal" evidence="10">
    <location>
        <begin position="41"/>
        <end position="129"/>
    </location>
</feature>
<dbReference type="SUPFAM" id="SSF50249">
    <property type="entry name" value="Nucleic acid-binding proteins"/>
    <property type="match status" value="1"/>
</dbReference>
<dbReference type="GO" id="GO:0004816">
    <property type="term" value="F:asparagine-tRNA ligase activity"/>
    <property type="evidence" value="ECO:0007669"/>
    <property type="project" value="TreeGrafter"/>
</dbReference>
<protein>
    <recommendedName>
        <fullName evidence="13">Asparagine--tRNA ligase</fullName>
    </recommendedName>
</protein>
<evidence type="ECO:0000256" key="7">
    <source>
        <dbReference type="ARBA" id="ARBA00023146"/>
    </source>
</evidence>
<dbReference type="CDD" id="cd04323">
    <property type="entry name" value="AsnRS_cyto_like_N"/>
    <property type="match status" value="1"/>
</dbReference>
<evidence type="ECO:0000259" key="9">
    <source>
        <dbReference type="Pfam" id="PF01336"/>
    </source>
</evidence>
<dbReference type="InterPro" id="IPR004365">
    <property type="entry name" value="NA-bd_OB_tRNA"/>
</dbReference>
<dbReference type="InterPro" id="IPR048952">
    <property type="entry name" value="AsnRS_N"/>
</dbReference>
<evidence type="ECO:0000256" key="2">
    <source>
        <dbReference type="ARBA" id="ARBA00022490"/>
    </source>
</evidence>
<dbReference type="GO" id="GO:0006421">
    <property type="term" value="P:asparaginyl-tRNA aminoacylation"/>
    <property type="evidence" value="ECO:0007669"/>
    <property type="project" value="TreeGrafter"/>
</dbReference>
<evidence type="ECO:0000256" key="5">
    <source>
        <dbReference type="ARBA" id="ARBA00022840"/>
    </source>
</evidence>
<dbReference type="Gene3D" id="2.40.50.140">
    <property type="entry name" value="Nucleic acid-binding proteins"/>
    <property type="match status" value="1"/>
</dbReference>
<dbReference type="InterPro" id="IPR045864">
    <property type="entry name" value="aa-tRNA-synth_II/BPL/LPL"/>
</dbReference>
<comment type="subcellular location">
    <subcellularLocation>
        <location evidence="1">Cytoplasm</location>
    </subcellularLocation>
</comment>
<reference evidence="12" key="1">
    <citation type="submission" date="2023-11" db="UniProtKB">
        <authorList>
            <consortium name="WormBaseParasite"/>
        </authorList>
    </citation>
    <scope>IDENTIFICATION</scope>
</reference>
<feature type="domain" description="Aminoacyl-tRNA synthetase class II (D/K/N)" evidence="8">
    <location>
        <begin position="475"/>
        <end position="520"/>
    </location>
</feature>
<dbReference type="WBParaSite" id="SMTH1_105090.1">
    <property type="protein sequence ID" value="SMTH1_105090.1"/>
    <property type="gene ID" value="SMTH1_105090"/>
</dbReference>
<evidence type="ECO:0000256" key="1">
    <source>
        <dbReference type="ARBA" id="ARBA00004496"/>
    </source>
</evidence>
<dbReference type="Pfam" id="PF00152">
    <property type="entry name" value="tRNA-synt_2"/>
    <property type="match status" value="2"/>
</dbReference>
<dbReference type="PANTHER" id="PTHR22594">
    <property type="entry name" value="ASPARTYL/LYSYL-TRNA SYNTHETASE"/>
    <property type="match status" value="1"/>
</dbReference>
<dbReference type="Pfam" id="PF20917">
    <property type="entry name" value="AsnRS_N"/>
    <property type="match status" value="1"/>
</dbReference>
<dbReference type="GO" id="GO:0005737">
    <property type="term" value="C:cytoplasm"/>
    <property type="evidence" value="ECO:0007669"/>
    <property type="project" value="UniProtKB-SubCell"/>
</dbReference>
<accession>A0AA85AS26</accession>
<keyword evidence="2" id="KW-0963">Cytoplasm</keyword>
<dbReference type="Pfam" id="PF01336">
    <property type="entry name" value="tRNA_anti-codon"/>
    <property type="match status" value="1"/>
</dbReference>
<evidence type="ECO:0000259" key="8">
    <source>
        <dbReference type="Pfam" id="PF00152"/>
    </source>
</evidence>
<dbReference type="SUPFAM" id="SSF55681">
    <property type="entry name" value="Class II aaRS and biotin synthetases"/>
    <property type="match status" value="1"/>
</dbReference>
<dbReference type="GO" id="GO:0005524">
    <property type="term" value="F:ATP binding"/>
    <property type="evidence" value="ECO:0007669"/>
    <property type="project" value="UniProtKB-KW"/>
</dbReference>
<dbReference type="Gene3D" id="3.30.1910.20">
    <property type="entry name" value="asparaginyl-tRNA synthetase, N-terminal domain"/>
    <property type="match status" value="1"/>
</dbReference>
<keyword evidence="3" id="KW-0436">Ligase</keyword>
<evidence type="ECO:0000256" key="4">
    <source>
        <dbReference type="ARBA" id="ARBA00022741"/>
    </source>
</evidence>
<dbReference type="InterPro" id="IPR012340">
    <property type="entry name" value="NA-bd_OB-fold"/>
</dbReference>
<keyword evidence="4" id="KW-0547">Nucleotide-binding</keyword>
<keyword evidence="5" id="KW-0067">ATP-binding</keyword>
<dbReference type="GO" id="GO:0003676">
    <property type="term" value="F:nucleic acid binding"/>
    <property type="evidence" value="ECO:0007669"/>
    <property type="project" value="InterPro"/>
</dbReference>
<evidence type="ECO:0000256" key="3">
    <source>
        <dbReference type="ARBA" id="ARBA00022598"/>
    </source>
</evidence>
<dbReference type="AlphaFoldDB" id="A0AA85AS26"/>
<feature type="domain" description="OB" evidence="9">
    <location>
        <begin position="147"/>
        <end position="226"/>
    </location>
</feature>
<feature type="domain" description="Aminoacyl-tRNA synthetase class II (D/K/N)" evidence="8">
    <location>
        <begin position="245"/>
        <end position="468"/>
    </location>
</feature>
<evidence type="ECO:0000313" key="11">
    <source>
        <dbReference type="Proteomes" id="UP000050791"/>
    </source>
</evidence>
<keyword evidence="6" id="KW-0648">Protein biosynthesis</keyword>
<evidence type="ECO:0000259" key="10">
    <source>
        <dbReference type="Pfam" id="PF20917"/>
    </source>
</evidence>
<dbReference type="PANTHER" id="PTHR22594:SF16">
    <property type="entry name" value="ASPARAGINE--TRNA LIGASE, CYTOPLASMIC"/>
    <property type="match status" value="1"/>
</dbReference>
<dbReference type="Gene3D" id="3.30.930.10">
    <property type="entry name" value="Bira Bifunctional Protein, Domain 2"/>
    <property type="match status" value="1"/>
</dbReference>
<sequence length="527" mass="59860">MKCAHWIKSERFIILYLNGTNITMQIYTSEKRGSDTTGDGTEKAPLKTILQAIAKLDGKIDADTCIWVDGVENEMWDPVSKSKLKKMIKQYHIQERKHDKVPKGKVPPAENGNLSEALDVQLTLDTKLPEAKQCKIRDLQTLYDQRVRVYGWVHRIRRQSKTLMFIVLRDGTGFLQCLFSNNLCLTQDAITLSPESTVEVYGVVKQLPSGKSAPGGIELVADCWTMIGKAPAGGIDSVLTVESDIDTQLDNRHLVIRGENTSKVLRLISVALEAFRAHYLDRGYVEVLPPTFVQTQVEGSSTLFSLNYFGENAFMSQSSQFYRAEKSRTRRHLSEYNHVEAECPFIDLNGLLERIEDLVVDVCDRIMKKSGDLLLDVNPQFKIPKSPFKRLKYEDAIVHLNNLGITKEDLTPFQYGDDIPEAPERRLVDTIGEPVLLTNFPAGLKVFYMLRTKGDQRLTDSVDLLVQALLEGIDPTPYYWYTDQRKFGTCSHGGYGLGFERFCTWLLGKDHIRDVCLYPRFMGRCRP</sequence>
<evidence type="ECO:0008006" key="13">
    <source>
        <dbReference type="Google" id="ProtNLM"/>
    </source>
</evidence>
<proteinExistence type="predicted"/>
<dbReference type="InterPro" id="IPR004364">
    <property type="entry name" value="Aa-tRNA-synt_II"/>
</dbReference>
<dbReference type="Proteomes" id="UP000050791">
    <property type="component" value="Unassembled WGS sequence"/>
</dbReference>
<evidence type="ECO:0000313" key="12">
    <source>
        <dbReference type="WBParaSite" id="SMTH1_105090.1"/>
    </source>
</evidence>
<organism evidence="11 12">
    <name type="scientific">Schistosoma mattheei</name>
    <dbReference type="NCBI Taxonomy" id="31246"/>
    <lineage>
        <taxon>Eukaryota</taxon>
        <taxon>Metazoa</taxon>
        <taxon>Spiralia</taxon>
        <taxon>Lophotrochozoa</taxon>
        <taxon>Platyhelminthes</taxon>
        <taxon>Trematoda</taxon>
        <taxon>Digenea</taxon>
        <taxon>Strigeidida</taxon>
        <taxon>Schistosomatoidea</taxon>
        <taxon>Schistosomatidae</taxon>
        <taxon>Schistosoma</taxon>
    </lineage>
</organism>